<name>D7LBT6_ARALL</name>
<dbReference type="AlphaFoldDB" id="D7LBT6"/>
<organism evidence="4">
    <name type="scientific">Arabidopsis lyrata subsp. lyrata</name>
    <name type="common">Lyre-leaved rock-cress</name>
    <dbReference type="NCBI Taxonomy" id="81972"/>
    <lineage>
        <taxon>Eukaryota</taxon>
        <taxon>Viridiplantae</taxon>
        <taxon>Streptophyta</taxon>
        <taxon>Embryophyta</taxon>
        <taxon>Tracheophyta</taxon>
        <taxon>Spermatophyta</taxon>
        <taxon>Magnoliopsida</taxon>
        <taxon>eudicotyledons</taxon>
        <taxon>Gunneridae</taxon>
        <taxon>Pentapetalae</taxon>
        <taxon>rosids</taxon>
        <taxon>malvids</taxon>
        <taxon>Brassicales</taxon>
        <taxon>Brassicaceae</taxon>
        <taxon>Camelineae</taxon>
        <taxon>Arabidopsis</taxon>
    </lineage>
</organism>
<protein>
    <submittedName>
        <fullName evidence="3">Predicted protein</fullName>
    </submittedName>
</protein>
<feature type="signal peptide" evidence="2">
    <location>
        <begin position="1"/>
        <end position="26"/>
    </location>
</feature>
<feature type="chain" id="PRO_5003101735" evidence="2">
    <location>
        <begin position="27"/>
        <end position="110"/>
    </location>
</feature>
<evidence type="ECO:0000256" key="1">
    <source>
        <dbReference type="SAM" id="Phobius"/>
    </source>
</evidence>
<keyword evidence="1" id="KW-0472">Membrane</keyword>
<dbReference type="Gramene" id="Al_scaffold_0004_3173">
    <property type="protein sequence ID" value="Al_scaffold_0004_3173"/>
    <property type="gene ID" value="Al_scaffold_0004_3173"/>
</dbReference>
<feature type="transmembrane region" description="Helical" evidence="1">
    <location>
        <begin position="73"/>
        <end position="90"/>
    </location>
</feature>
<reference evidence="4" key="1">
    <citation type="journal article" date="2011" name="Nat. Genet.">
        <title>The Arabidopsis lyrata genome sequence and the basis of rapid genome size change.</title>
        <authorList>
            <person name="Hu T.T."/>
            <person name="Pattyn P."/>
            <person name="Bakker E.G."/>
            <person name="Cao J."/>
            <person name="Cheng J.-F."/>
            <person name="Clark R.M."/>
            <person name="Fahlgren N."/>
            <person name="Fawcett J.A."/>
            <person name="Grimwood J."/>
            <person name="Gundlach H."/>
            <person name="Haberer G."/>
            <person name="Hollister J.D."/>
            <person name="Ossowski S."/>
            <person name="Ottilar R.P."/>
            <person name="Salamov A.A."/>
            <person name="Schneeberger K."/>
            <person name="Spannagl M."/>
            <person name="Wang X."/>
            <person name="Yang L."/>
            <person name="Nasrallah M.E."/>
            <person name="Bergelson J."/>
            <person name="Carrington J.C."/>
            <person name="Gaut B.S."/>
            <person name="Schmutz J."/>
            <person name="Mayer K.F.X."/>
            <person name="Van de Peer Y."/>
            <person name="Grigoriev I.V."/>
            <person name="Nordborg M."/>
            <person name="Weigel D."/>
            <person name="Guo Y.-L."/>
        </authorList>
    </citation>
    <scope>NUCLEOTIDE SEQUENCE [LARGE SCALE GENOMIC DNA]</scope>
    <source>
        <strain evidence="4">cv. MN47</strain>
    </source>
</reference>
<dbReference type="HOGENOM" id="CLU_2174442_0_0_1"/>
<proteinExistence type="predicted"/>
<accession>D7LBT6</accession>
<sequence length="110" mass="11890">MDLFFDSLLALCVVVVLLSLFRESLSSSFVLSNLGFDEVFCGLASCSLAYSMSFRACLSFDPSSSLLAGKDALVLYICEVVFIVKGGVAVRCRGFSRLQRSATLSSFFAV</sequence>
<dbReference type="EMBL" id="GL348716">
    <property type="protein sequence ID" value="EFH56404.1"/>
    <property type="molecule type" value="Genomic_DNA"/>
</dbReference>
<dbReference type="Proteomes" id="UP000008694">
    <property type="component" value="Unassembled WGS sequence"/>
</dbReference>
<keyword evidence="1" id="KW-1133">Transmembrane helix</keyword>
<keyword evidence="2" id="KW-0732">Signal</keyword>
<evidence type="ECO:0000313" key="3">
    <source>
        <dbReference type="EMBL" id="EFH56404.1"/>
    </source>
</evidence>
<evidence type="ECO:0000256" key="2">
    <source>
        <dbReference type="SAM" id="SignalP"/>
    </source>
</evidence>
<keyword evidence="4" id="KW-1185">Reference proteome</keyword>
<gene>
    <name evidence="3" type="ORF">ARALYDRAFT_670454</name>
</gene>
<evidence type="ECO:0000313" key="4">
    <source>
        <dbReference type="Proteomes" id="UP000008694"/>
    </source>
</evidence>
<keyword evidence="1" id="KW-0812">Transmembrane</keyword>